<protein>
    <recommendedName>
        <fullName evidence="3">Nuclear transport factor 2 family protein</fullName>
    </recommendedName>
</protein>
<dbReference type="Proteomes" id="UP001165366">
    <property type="component" value="Unassembled WGS sequence"/>
</dbReference>
<proteinExistence type="predicted"/>
<gene>
    <name evidence="1" type="ORF">L6773_17960</name>
</gene>
<reference evidence="1" key="1">
    <citation type="submission" date="2022-01" db="EMBL/GenBank/DDBJ databases">
        <authorList>
            <person name="Wang Y."/>
        </authorList>
    </citation>
    <scope>NUCLEOTIDE SEQUENCE</scope>
    <source>
        <strain evidence="1">WB101</strain>
    </source>
</reference>
<comment type="caution">
    <text evidence="1">The sequence shown here is derived from an EMBL/GenBank/DDBJ whole genome shotgun (WGS) entry which is preliminary data.</text>
</comment>
<keyword evidence="2" id="KW-1185">Reference proteome</keyword>
<evidence type="ECO:0000313" key="2">
    <source>
        <dbReference type="Proteomes" id="UP001165366"/>
    </source>
</evidence>
<evidence type="ECO:0008006" key="3">
    <source>
        <dbReference type="Google" id="ProtNLM"/>
    </source>
</evidence>
<dbReference type="EMBL" id="JAKLWS010000033">
    <property type="protein sequence ID" value="MCG2590467.1"/>
    <property type="molecule type" value="Genomic_DNA"/>
</dbReference>
<organism evidence="1 2">
    <name type="scientific">Rhodohalobacter sulfatireducens</name>
    <dbReference type="NCBI Taxonomy" id="2911366"/>
    <lineage>
        <taxon>Bacteria</taxon>
        <taxon>Pseudomonadati</taxon>
        <taxon>Balneolota</taxon>
        <taxon>Balneolia</taxon>
        <taxon>Balneolales</taxon>
        <taxon>Balneolaceae</taxon>
        <taxon>Rhodohalobacter</taxon>
    </lineage>
</organism>
<sequence>MNSKEVKELSSSYMKIWNAGEEDLLNQFAVDDLTVNYTHFEKTYNSISEYKAMLKQTHNFFLIWKLN</sequence>
<accession>A0ABS9KI53</accession>
<name>A0ABS9KI53_9BACT</name>
<reference evidence="1" key="2">
    <citation type="submission" date="2024-05" db="EMBL/GenBank/DDBJ databases">
        <title>Rhodohalobacter halophilus gen. nov., sp. nov., a moderately halophilic member of the family Balneolaceae.</title>
        <authorList>
            <person name="Xia J."/>
        </authorList>
    </citation>
    <scope>NUCLEOTIDE SEQUENCE</scope>
    <source>
        <strain evidence="1">WB101</strain>
    </source>
</reference>
<evidence type="ECO:0000313" key="1">
    <source>
        <dbReference type="EMBL" id="MCG2590467.1"/>
    </source>
</evidence>